<dbReference type="OrthoDB" id="8062037at2759"/>
<keyword evidence="7" id="KW-0436">Ligase</keyword>
<dbReference type="Proteomes" id="UP000586704">
    <property type="component" value="Unassembled WGS sequence"/>
</dbReference>
<feature type="region of interest" description="Disordered" evidence="5">
    <location>
        <begin position="1"/>
        <end position="49"/>
    </location>
</feature>
<sequence>VPAAQTAPGPPKARNPSHKNLSQPQLQPWGGAGTPKARWNKPTYTVSSDDPCTICHDELRGDSCALQCGHCFHKECIQRWLKQHSSTCPICRTHAVLPEDFPELPPRNRH</sequence>
<dbReference type="EMBL" id="VYZU01032598">
    <property type="protein sequence ID" value="NXY84664.1"/>
    <property type="molecule type" value="Genomic_DNA"/>
</dbReference>
<proteinExistence type="predicted"/>
<gene>
    <name evidence="7" type="primary">Dzip3</name>
    <name evidence="7" type="ORF">CEYCYA_R09643</name>
</gene>
<feature type="non-terminal residue" evidence="7">
    <location>
        <position position="1"/>
    </location>
</feature>
<dbReference type="PANTHER" id="PTHR17550">
    <property type="entry name" value="E3 UBIQUITIN-PROTEIN LIGASE TTC3"/>
    <property type="match status" value="1"/>
</dbReference>
<organism evidence="7 8">
    <name type="scientific">Ceyx cyanopectus</name>
    <name type="common">Indigo-banded kingfisher</name>
    <dbReference type="NCBI Taxonomy" id="390723"/>
    <lineage>
        <taxon>Eukaryota</taxon>
        <taxon>Metazoa</taxon>
        <taxon>Chordata</taxon>
        <taxon>Craniata</taxon>
        <taxon>Vertebrata</taxon>
        <taxon>Euteleostomi</taxon>
        <taxon>Archelosauria</taxon>
        <taxon>Archosauria</taxon>
        <taxon>Dinosauria</taxon>
        <taxon>Saurischia</taxon>
        <taxon>Theropoda</taxon>
        <taxon>Coelurosauria</taxon>
        <taxon>Aves</taxon>
        <taxon>Neognathae</taxon>
        <taxon>Neoaves</taxon>
        <taxon>Telluraves</taxon>
        <taxon>Coraciimorphae</taxon>
        <taxon>Coraciiformes</taxon>
        <taxon>Alcedinidae</taxon>
        <taxon>Ceyx</taxon>
    </lineage>
</organism>
<keyword evidence="2 4" id="KW-0863">Zinc-finger</keyword>
<evidence type="ECO:0000256" key="5">
    <source>
        <dbReference type="SAM" id="MobiDB-lite"/>
    </source>
</evidence>
<dbReference type="InterPro" id="IPR001841">
    <property type="entry name" value="Znf_RING"/>
</dbReference>
<dbReference type="Gene3D" id="3.30.40.10">
    <property type="entry name" value="Zinc/RING finger domain, C3HC4 (zinc finger)"/>
    <property type="match status" value="1"/>
</dbReference>
<evidence type="ECO:0000256" key="1">
    <source>
        <dbReference type="ARBA" id="ARBA00022723"/>
    </source>
</evidence>
<reference evidence="7 8" key="1">
    <citation type="submission" date="2020-02" db="EMBL/GenBank/DDBJ databases">
        <title>Bird 10,000 Genomes (B10K) Project - Family phase.</title>
        <authorList>
            <person name="Zhang G."/>
        </authorList>
    </citation>
    <scope>NUCLEOTIDE SEQUENCE [LARGE SCALE GENOMIC DNA]</scope>
    <source>
        <strain evidence="7">B10K-DU-013-51</strain>
        <tissue evidence="7">Mixed tissue sample</tissue>
    </source>
</reference>
<feature type="non-terminal residue" evidence="7">
    <location>
        <position position="110"/>
    </location>
</feature>
<keyword evidence="1" id="KW-0479">Metal-binding</keyword>
<evidence type="ECO:0000313" key="8">
    <source>
        <dbReference type="Proteomes" id="UP000586704"/>
    </source>
</evidence>
<accession>A0A7L4N9C1</accession>
<name>A0A7L4N9C1_9AVES</name>
<dbReference type="AlphaFoldDB" id="A0A7L4N9C1"/>
<dbReference type="PROSITE" id="PS50089">
    <property type="entry name" value="ZF_RING_2"/>
    <property type="match status" value="1"/>
</dbReference>
<keyword evidence="3" id="KW-0862">Zinc</keyword>
<comment type="caution">
    <text evidence="7">The sequence shown here is derived from an EMBL/GenBank/DDBJ whole genome shotgun (WGS) entry which is preliminary data.</text>
</comment>
<evidence type="ECO:0000256" key="4">
    <source>
        <dbReference type="PROSITE-ProRule" id="PRU00175"/>
    </source>
</evidence>
<dbReference type="SMART" id="SM00184">
    <property type="entry name" value="RING"/>
    <property type="match status" value="1"/>
</dbReference>
<dbReference type="SUPFAM" id="SSF57850">
    <property type="entry name" value="RING/U-box"/>
    <property type="match status" value="1"/>
</dbReference>
<dbReference type="PANTHER" id="PTHR17550:SF4">
    <property type="entry name" value="E3 UBIQUITIN-PROTEIN LIGASE TTC3"/>
    <property type="match status" value="1"/>
</dbReference>
<dbReference type="Pfam" id="PF13639">
    <property type="entry name" value="zf-RING_2"/>
    <property type="match status" value="1"/>
</dbReference>
<dbReference type="GO" id="GO:0008270">
    <property type="term" value="F:zinc ion binding"/>
    <property type="evidence" value="ECO:0007669"/>
    <property type="project" value="UniProtKB-KW"/>
</dbReference>
<protein>
    <submittedName>
        <fullName evidence="7">DZIP3 ligase</fullName>
    </submittedName>
</protein>
<dbReference type="GO" id="GO:0016874">
    <property type="term" value="F:ligase activity"/>
    <property type="evidence" value="ECO:0007669"/>
    <property type="project" value="UniProtKB-KW"/>
</dbReference>
<evidence type="ECO:0000313" key="7">
    <source>
        <dbReference type="EMBL" id="NXY84664.1"/>
    </source>
</evidence>
<evidence type="ECO:0000256" key="3">
    <source>
        <dbReference type="ARBA" id="ARBA00022833"/>
    </source>
</evidence>
<evidence type="ECO:0000259" key="6">
    <source>
        <dbReference type="PROSITE" id="PS50089"/>
    </source>
</evidence>
<keyword evidence="8" id="KW-1185">Reference proteome</keyword>
<evidence type="ECO:0000256" key="2">
    <source>
        <dbReference type="ARBA" id="ARBA00022771"/>
    </source>
</evidence>
<feature type="domain" description="RING-type" evidence="6">
    <location>
        <begin position="52"/>
        <end position="92"/>
    </location>
</feature>
<dbReference type="InterPro" id="IPR013083">
    <property type="entry name" value="Znf_RING/FYVE/PHD"/>
</dbReference>